<dbReference type="GO" id="GO:0016747">
    <property type="term" value="F:acyltransferase activity, transferring groups other than amino-acyl groups"/>
    <property type="evidence" value="ECO:0007669"/>
    <property type="project" value="InterPro"/>
</dbReference>
<evidence type="ECO:0000313" key="4">
    <source>
        <dbReference type="EMBL" id="MBN8205175.1"/>
    </source>
</evidence>
<evidence type="ECO:0000259" key="3">
    <source>
        <dbReference type="PROSITE" id="PS51186"/>
    </source>
</evidence>
<name>A0A939IQY2_9MICO</name>
<protein>
    <submittedName>
        <fullName evidence="4">GNAT family N-acetyltransferase</fullName>
    </submittedName>
</protein>
<sequence>MDVQISRGFTPDERAEVGRLYWEAFGAKLIAAFPDEATGSALITAGLQPEHVLVARADGDVVGVCGFNEDGSGAVDMSWAHLRTRLSRTRSVWAAIVLTILARGEQSGVLVLDGICVNADRRGLGIGSGLLSAAALVAAERGDSHVQLSVISTNPRAEALYRRSGFETTDYGSLGPLRHLFGFDRYSTMRRALA</sequence>
<dbReference type="InterPro" id="IPR050832">
    <property type="entry name" value="Bact_Acetyltransf"/>
</dbReference>
<evidence type="ECO:0000256" key="1">
    <source>
        <dbReference type="ARBA" id="ARBA00022679"/>
    </source>
</evidence>
<dbReference type="InterPro" id="IPR016181">
    <property type="entry name" value="Acyl_CoA_acyltransferase"/>
</dbReference>
<dbReference type="RefSeq" id="WP_206550541.1">
    <property type="nucleotide sequence ID" value="NZ_JAEMWU010000001.1"/>
</dbReference>
<dbReference type="PROSITE" id="PS51186">
    <property type="entry name" value="GNAT"/>
    <property type="match status" value="1"/>
</dbReference>
<dbReference type="Proteomes" id="UP000664385">
    <property type="component" value="Unassembled WGS sequence"/>
</dbReference>
<dbReference type="EMBL" id="JAEMWU010000001">
    <property type="protein sequence ID" value="MBN8205175.1"/>
    <property type="molecule type" value="Genomic_DNA"/>
</dbReference>
<gene>
    <name evidence="4" type="ORF">JF543_04300</name>
</gene>
<dbReference type="SUPFAM" id="SSF55729">
    <property type="entry name" value="Acyl-CoA N-acyltransferases (Nat)"/>
    <property type="match status" value="1"/>
</dbReference>
<dbReference type="Pfam" id="PF00583">
    <property type="entry name" value="Acetyltransf_1"/>
    <property type="match status" value="1"/>
</dbReference>
<accession>A0A939IQY2</accession>
<dbReference type="PANTHER" id="PTHR43877">
    <property type="entry name" value="AMINOALKYLPHOSPHONATE N-ACETYLTRANSFERASE-RELATED-RELATED"/>
    <property type="match status" value="1"/>
</dbReference>
<evidence type="ECO:0000256" key="2">
    <source>
        <dbReference type="ARBA" id="ARBA00023315"/>
    </source>
</evidence>
<reference evidence="4" key="1">
    <citation type="submission" date="2020-12" db="EMBL/GenBank/DDBJ databases">
        <title>PHA producing bacteria isolated from mangrove.</title>
        <authorList>
            <person name="Zheng W."/>
            <person name="Yu S."/>
            <person name="Huang Y."/>
        </authorList>
    </citation>
    <scope>NUCLEOTIDE SEQUENCE</scope>
    <source>
        <strain evidence="4">GN8-5</strain>
    </source>
</reference>
<keyword evidence="2" id="KW-0012">Acyltransferase</keyword>
<comment type="caution">
    <text evidence="4">The sequence shown here is derived from an EMBL/GenBank/DDBJ whole genome shotgun (WGS) entry which is preliminary data.</text>
</comment>
<feature type="domain" description="N-acetyltransferase" evidence="3">
    <location>
        <begin position="4"/>
        <end position="190"/>
    </location>
</feature>
<proteinExistence type="predicted"/>
<keyword evidence="1" id="KW-0808">Transferase</keyword>
<dbReference type="Gene3D" id="3.40.630.30">
    <property type="match status" value="1"/>
</dbReference>
<dbReference type="InterPro" id="IPR000182">
    <property type="entry name" value="GNAT_dom"/>
</dbReference>
<evidence type="ECO:0000313" key="5">
    <source>
        <dbReference type="Proteomes" id="UP000664385"/>
    </source>
</evidence>
<dbReference type="AlphaFoldDB" id="A0A939IQY2"/>
<organism evidence="4 5">
    <name type="scientific">Microbacterium esteraromaticum</name>
    <dbReference type="NCBI Taxonomy" id="57043"/>
    <lineage>
        <taxon>Bacteria</taxon>
        <taxon>Bacillati</taxon>
        <taxon>Actinomycetota</taxon>
        <taxon>Actinomycetes</taxon>
        <taxon>Micrococcales</taxon>
        <taxon>Microbacteriaceae</taxon>
        <taxon>Microbacterium</taxon>
    </lineage>
</organism>